<dbReference type="Pfam" id="PF00043">
    <property type="entry name" value="GST_C"/>
    <property type="match status" value="1"/>
</dbReference>
<dbReference type="GO" id="GO:0016740">
    <property type="term" value="F:transferase activity"/>
    <property type="evidence" value="ECO:0007669"/>
    <property type="project" value="UniProtKB-KW"/>
</dbReference>
<dbReference type="EMBL" id="QJTE01000003">
    <property type="protein sequence ID" value="PYE84007.1"/>
    <property type="molecule type" value="Genomic_DNA"/>
</dbReference>
<evidence type="ECO:0000313" key="3">
    <source>
        <dbReference type="EMBL" id="PYE84007.1"/>
    </source>
</evidence>
<dbReference type="InterPro" id="IPR036282">
    <property type="entry name" value="Glutathione-S-Trfase_C_sf"/>
</dbReference>
<feature type="domain" description="GST N-terminal" evidence="2">
    <location>
        <begin position="1"/>
        <end position="82"/>
    </location>
</feature>
<dbReference type="PANTHER" id="PTHR44051">
    <property type="entry name" value="GLUTATHIONE S-TRANSFERASE-RELATED"/>
    <property type="match status" value="1"/>
</dbReference>
<dbReference type="SUPFAM" id="SSF52833">
    <property type="entry name" value="Thioredoxin-like"/>
    <property type="match status" value="1"/>
</dbReference>
<dbReference type="CDD" id="cd03207">
    <property type="entry name" value="GST_C_8"/>
    <property type="match status" value="1"/>
</dbReference>
<dbReference type="SFLD" id="SFLDS00019">
    <property type="entry name" value="Glutathione_Transferase_(cytos"/>
    <property type="match status" value="1"/>
</dbReference>
<comment type="caution">
    <text evidence="3">The sequence shown here is derived from an EMBL/GenBank/DDBJ whole genome shotgun (WGS) entry which is preliminary data.</text>
</comment>
<accession>A0A318SVY7</accession>
<keyword evidence="4" id="KW-1185">Reference proteome</keyword>
<dbReference type="OrthoDB" id="5740960at2"/>
<name>A0A318SVY7_9RHOB</name>
<keyword evidence="3" id="KW-0808">Transferase</keyword>
<dbReference type="InterPro" id="IPR004046">
    <property type="entry name" value="GST_C"/>
</dbReference>
<dbReference type="PROSITE" id="PS50404">
    <property type="entry name" value="GST_NTER"/>
    <property type="match status" value="1"/>
</dbReference>
<protein>
    <submittedName>
        <fullName evidence="3">Glutathione S-transferase</fullName>
    </submittedName>
</protein>
<dbReference type="SFLD" id="SFLDG00358">
    <property type="entry name" value="Main_(cytGST)"/>
    <property type="match status" value="1"/>
</dbReference>
<sequence>MPILYHSPNSRSSAVVTLLDELGAADVEIREVTIPRQDGSGSPDAANPHPEKKVPYLIDDDETVRERGAIMLYLTDMYPQAGLGPLPGQPGRGAYLSWLSWYQGVMEPVMVMQFAGLSHPALGATFRDPATMIARLSEALARGPWLLGEAYSAADLLCSSPFLWFPESAPDDPAIRDWIERCAARPAVKRTAERDAKVAA</sequence>
<dbReference type="InterPro" id="IPR036249">
    <property type="entry name" value="Thioredoxin-like_sf"/>
</dbReference>
<organism evidence="3 4">
    <name type="scientific">Pseudoroseicyclus aestuarii</name>
    <dbReference type="NCBI Taxonomy" id="1795041"/>
    <lineage>
        <taxon>Bacteria</taxon>
        <taxon>Pseudomonadati</taxon>
        <taxon>Pseudomonadota</taxon>
        <taxon>Alphaproteobacteria</taxon>
        <taxon>Rhodobacterales</taxon>
        <taxon>Paracoccaceae</taxon>
        <taxon>Pseudoroseicyclus</taxon>
    </lineage>
</organism>
<dbReference type="CDD" id="cd03046">
    <property type="entry name" value="GST_N_GTT1_like"/>
    <property type="match status" value="1"/>
</dbReference>
<dbReference type="Proteomes" id="UP000248311">
    <property type="component" value="Unassembled WGS sequence"/>
</dbReference>
<proteinExistence type="predicted"/>
<evidence type="ECO:0000256" key="1">
    <source>
        <dbReference type="SAM" id="MobiDB-lite"/>
    </source>
</evidence>
<dbReference type="InterPro" id="IPR040079">
    <property type="entry name" value="Glutathione_S-Trfase"/>
</dbReference>
<dbReference type="SFLD" id="SFLDG01150">
    <property type="entry name" value="Main.1:_Beta-like"/>
    <property type="match status" value="1"/>
</dbReference>
<dbReference type="Gene3D" id="3.40.30.10">
    <property type="entry name" value="Glutaredoxin"/>
    <property type="match status" value="1"/>
</dbReference>
<dbReference type="AlphaFoldDB" id="A0A318SVY7"/>
<dbReference type="InterPro" id="IPR004045">
    <property type="entry name" value="Glutathione_S-Trfase_N"/>
</dbReference>
<dbReference type="Gene3D" id="1.20.1050.10">
    <property type="match status" value="1"/>
</dbReference>
<dbReference type="Pfam" id="PF13417">
    <property type="entry name" value="GST_N_3"/>
    <property type="match status" value="1"/>
</dbReference>
<gene>
    <name evidence="3" type="ORF">DFP88_103370</name>
</gene>
<dbReference type="SUPFAM" id="SSF47616">
    <property type="entry name" value="GST C-terminal domain-like"/>
    <property type="match status" value="1"/>
</dbReference>
<evidence type="ECO:0000313" key="4">
    <source>
        <dbReference type="Proteomes" id="UP000248311"/>
    </source>
</evidence>
<dbReference type="PANTHER" id="PTHR44051:SF21">
    <property type="entry name" value="GLUTATHIONE S-TRANSFERASE FAMILY PROTEIN"/>
    <property type="match status" value="1"/>
</dbReference>
<feature type="region of interest" description="Disordered" evidence="1">
    <location>
        <begin position="31"/>
        <end position="53"/>
    </location>
</feature>
<reference evidence="3 4" key="1">
    <citation type="submission" date="2018-06" db="EMBL/GenBank/DDBJ databases">
        <title>Genomic Encyclopedia of Type Strains, Phase III (KMG-III): the genomes of soil and plant-associated and newly described type strains.</title>
        <authorList>
            <person name="Whitman W."/>
        </authorList>
    </citation>
    <scope>NUCLEOTIDE SEQUENCE [LARGE SCALE GENOMIC DNA]</scope>
    <source>
        <strain evidence="3 4">CECT 9025</strain>
    </source>
</reference>
<evidence type="ECO:0000259" key="2">
    <source>
        <dbReference type="PROSITE" id="PS50404"/>
    </source>
</evidence>